<gene>
    <name evidence="1" type="ORF">BV25DRAFT_1814595</name>
</gene>
<sequence length="1174" mass="130703">MAKPTEKEEADFMADLLSGINDSFFDAVPSPSPSPAKPPPSRAQRALPILKTPTKSRDARKIRSSPPKQRVVLSPTAVFPAGDVDVDQITAGWDWDAISDYVPTPQKPPSSKRKPLSDTDYEPEPCTRCVVISIEDIWMNESFEKHIVAETDPTREARSIILRDDWVHTDIHTGDTLNIIGAFWPSPTGPPFIALTTQENLLIHHPDVLLTPSTLASAPHCVRRPILSSMLRSSTPWTPALVYGNVLHEVFQRCLREKRWDVPWIEARVDEALRSDLGQLVRTGVTVDVARTEILKRAKGVGVFGERYIASKPKRDAVLENTRAERGHTSLLAITDLHDVEEDIWSPTYGLKGKLDASVQASISSLPSSSTSFLTLPPISRPVPLEIKTGRAVAGMEHRAQTMLYTLLMSERYGVPVNEGLLYYTQSEEVIAVPAARHEMRALVSVRNSIAEWMTRRFRVGEGEGLHAPGKFLPETINDERICGRCYAVDACMLYRKAVENVTDTNSPIAELYEQKTGHLTPSQAFFFKDWERLIALEEQDMARFKKELWTLGAADREAKGRCFADLVIDGTFSQDSKPRGKESKIHQFTYRFQRRRANLPSDKSSLLNGHMNVGDAVTVSIAPDLIALSRGYILELAPMHVVVGVDHELDISTIHSRLRTRPRFRGATAAQLDDATVFRVDKDEFSGGMGRIRDSLAALFYAGGDSTRLQLVVDLAPPRFAGPSLSLVQTARESERCQALARSLSSNQMQAVEKVLCAQDYALILGMPGTGKTTVVARLIQMLVEMGKTVLLTAYTHSAVDTILGKLTNVDFGILRLGNTDKVHPDLRKFTLSARRHVNTVEELERQLMTPPVVATTALSIDHRDARKGGLDVSLFRRLSEAHPNAVVGLTQQYRMNEDIMLLSNKLVYGDRLRCGTDKVAKQTLNLPDRTYLQSLHTPSCSAEGMCWMEQLMDPHAKAVFINTDRLPALDSRVGDLVQNTLEATLVCQIVETLLYSGVREEQLGVITMYRQQIKLISHLLLAHRGVEILTADRSQGRDKDCIVISMVRSNDGGQIGDLVRDWRRLNVAFTRARSKLVIIGSRSTLERTPLLQAFFTLMDSHGWLFSLPPKAHLLHTFPDQNTSGKRTRDDTTREGAEDMGMEEGPGKRLRVGSGAGLLRGRPILKDVYNDSL</sequence>
<keyword evidence="2" id="KW-1185">Reference proteome</keyword>
<organism evidence="1 2">
    <name type="scientific">Artomyces pyxidatus</name>
    <dbReference type="NCBI Taxonomy" id="48021"/>
    <lineage>
        <taxon>Eukaryota</taxon>
        <taxon>Fungi</taxon>
        <taxon>Dikarya</taxon>
        <taxon>Basidiomycota</taxon>
        <taxon>Agaricomycotina</taxon>
        <taxon>Agaricomycetes</taxon>
        <taxon>Russulales</taxon>
        <taxon>Auriscalpiaceae</taxon>
        <taxon>Artomyces</taxon>
    </lineage>
</organism>
<evidence type="ECO:0000313" key="2">
    <source>
        <dbReference type="Proteomes" id="UP000814140"/>
    </source>
</evidence>
<accession>A0ACB8SJU5</accession>
<comment type="caution">
    <text evidence="1">The sequence shown here is derived from an EMBL/GenBank/DDBJ whole genome shotgun (WGS) entry which is preliminary data.</text>
</comment>
<evidence type="ECO:0000313" key="1">
    <source>
        <dbReference type="EMBL" id="KAI0056156.1"/>
    </source>
</evidence>
<proteinExistence type="predicted"/>
<protein>
    <submittedName>
        <fullName evidence="1">Dna2-domain-containing protein</fullName>
    </submittedName>
</protein>
<dbReference type="EMBL" id="MU277270">
    <property type="protein sequence ID" value="KAI0056156.1"/>
    <property type="molecule type" value="Genomic_DNA"/>
</dbReference>
<dbReference type="Proteomes" id="UP000814140">
    <property type="component" value="Unassembled WGS sequence"/>
</dbReference>
<name>A0ACB8SJU5_9AGAM</name>
<reference evidence="1" key="1">
    <citation type="submission" date="2021-03" db="EMBL/GenBank/DDBJ databases">
        <authorList>
            <consortium name="DOE Joint Genome Institute"/>
            <person name="Ahrendt S."/>
            <person name="Looney B.P."/>
            <person name="Miyauchi S."/>
            <person name="Morin E."/>
            <person name="Drula E."/>
            <person name="Courty P.E."/>
            <person name="Chicoki N."/>
            <person name="Fauchery L."/>
            <person name="Kohler A."/>
            <person name="Kuo A."/>
            <person name="Labutti K."/>
            <person name="Pangilinan J."/>
            <person name="Lipzen A."/>
            <person name="Riley R."/>
            <person name="Andreopoulos W."/>
            <person name="He G."/>
            <person name="Johnson J."/>
            <person name="Barry K.W."/>
            <person name="Grigoriev I.V."/>
            <person name="Nagy L."/>
            <person name="Hibbett D."/>
            <person name="Henrissat B."/>
            <person name="Matheny P.B."/>
            <person name="Labbe J."/>
            <person name="Martin F."/>
        </authorList>
    </citation>
    <scope>NUCLEOTIDE SEQUENCE</scope>
    <source>
        <strain evidence="1">HHB10654</strain>
    </source>
</reference>
<reference evidence="1" key="2">
    <citation type="journal article" date="2022" name="New Phytol.">
        <title>Evolutionary transition to the ectomycorrhizal habit in the genomes of a hyperdiverse lineage of mushroom-forming fungi.</title>
        <authorList>
            <person name="Looney B."/>
            <person name="Miyauchi S."/>
            <person name="Morin E."/>
            <person name="Drula E."/>
            <person name="Courty P.E."/>
            <person name="Kohler A."/>
            <person name="Kuo A."/>
            <person name="LaButti K."/>
            <person name="Pangilinan J."/>
            <person name="Lipzen A."/>
            <person name="Riley R."/>
            <person name="Andreopoulos W."/>
            <person name="He G."/>
            <person name="Johnson J."/>
            <person name="Nolan M."/>
            <person name="Tritt A."/>
            <person name="Barry K.W."/>
            <person name="Grigoriev I.V."/>
            <person name="Nagy L.G."/>
            <person name="Hibbett D."/>
            <person name="Henrissat B."/>
            <person name="Matheny P.B."/>
            <person name="Labbe J."/>
            <person name="Martin F.M."/>
        </authorList>
    </citation>
    <scope>NUCLEOTIDE SEQUENCE</scope>
    <source>
        <strain evidence="1">HHB10654</strain>
    </source>
</reference>